<comment type="caution">
    <text evidence="13">The sequence shown here is derived from an EMBL/GenBank/DDBJ whole genome shotgun (WGS) entry which is preliminary data.</text>
</comment>
<dbReference type="GO" id="GO:0005886">
    <property type="term" value="C:plasma membrane"/>
    <property type="evidence" value="ECO:0007669"/>
    <property type="project" value="TreeGrafter"/>
</dbReference>
<evidence type="ECO:0000256" key="12">
    <source>
        <dbReference type="SAM" id="SignalP"/>
    </source>
</evidence>
<dbReference type="PANTHER" id="PTHR47410:SF5">
    <property type="entry name" value="TOLL-LIKE RECEPTOR 3"/>
    <property type="match status" value="1"/>
</dbReference>
<dbReference type="EMBL" id="BMAW01103853">
    <property type="protein sequence ID" value="GFT11290.1"/>
    <property type="molecule type" value="Genomic_DNA"/>
</dbReference>
<dbReference type="AlphaFoldDB" id="A0A8X6NEU3"/>
<protein>
    <submittedName>
        <fullName evidence="13">Uncharacterized protein</fullName>
    </submittedName>
</protein>
<dbReference type="InterPro" id="IPR001611">
    <property type="entry name" value="Leu-rich_rpt"/>
</dbReference>
<keyword evidence="11" id="KW-0325">Glycoprotein</keyword>
<feature type="chain" id="PRO_5036468240" evidence="12">
    <location>
        <begin position="24"/>
        <end position="303"/>
    </location>
</feature>
<dbReference type="Pfam" id="PF00560">
    <property type="entry name" value="LRR_1"/>
    <property type="match status" value="1"/>
</dbReference>
<evidence type="ECO:0000256" key="2">
    <source>
        <dbReference type="ARBA" id="ARBA00004370"/>
    </source>
</evidence>
<gene>
    <name evidence="13" type="ORF">NPIL_345211</name>
</gene>
<dbReference type="PANTHER" id="PTHR47410">
    <property type="entry name" value="TOLL-LIKE RECEPTOR 7-RELATED"/>
    <property type="match status" value="1"/>
</dbReference>
<evidence type="ECO:0000256" key="10">
    <source>
        <dbReference type="ARBA" id="ARBA00023170"/>
    </source>
</evidence>
<evidence type="ECO:0000256" key="1">
    <source>
        <dbReference type="ARBA" id="ARBA00004177"/>
    </source>
</evidence>
<keyword evidence="14" id="KW-1185">Reference proteome</keyword>
<keyword evidence="5 12" id="KW-0732">Signal</keyword>
<keyword evidence="9" id="KW-0472">Membrane</keyword>
<keyword evidence="4" id="KW-0812">Transmembrane</keyword>
<evidence type="ECO:0000313" key="14">
    <source>
        <dbReference type="Proteomes" id="UP000887013"/>
    </source>
</evidence>
<dbReference type="GO" id="GO:0051607">
    <property type="term" value="P:defense response to virus"/>
    <property type="evidence" value="ECO:0007669"/>
    <property type="project" value="TreeGrafter"/>
</dbReference>
<dbReference type="Proteomes" id="UP000887013">
    <property type="component" value="Unassembled WGS sequence"/>
</dbReference>
<dbReference type="GO" id="GO:0005768">
    <property type="term" value="C:endosome"/>
    <property type="evidence" value="ECO:0007669"/>
    <property type="project" value="UniProtKB-SubCell"/>
</dbReference>
<evidence type="ECO:0000256" key="9">
    <source>
        <dbReference type="ARBA" id="ARBA00023136"/>
    </source>
</evidence>
<dbReference type="InterPro" id="IPR003591">
    <property type="entry name" value="Leu-rich_rpt_typical-subtyp"/>
</dbReference>
<dbReference type="SUPFAM" id="SSF52058">
    <property type="entry name" value="L domain-like"/>
    <property type="match status" value="1"/>
</dbReference>
<keyword evidence="3" id="KW-0433">Leucine-rich repeat</keyword>
<dbReference type="Pfam" id="PF13855">
    <property type="entry name" value="LRR_8"/>
    <property type="match status" value="2"/>
</dbReference>
<dbReference type="PROSITE" id="PS51450">
    <property type="entry name" value="LRR"/>
    <property type="match status" value="1"/>
</dbReference>
<sequence>MIFSSGYVLIFTLLSLFFSSVNTQCPSNGKAIEPCHCSTFQDGEQELTCDGPIGLVKLTTILRNEMCGKTIDRFKLTMSDIEYLPSNLFLKIIVTDIQISFTYISHFTKAGHSAFYGLEPHLRSLSMRRGKLVDNLEWQKIGDLYALTYLDLSFNTLTKIPAQWFDHSPPNLLSLILKGNKIRTLDSFALRNMHELIELDLSDNQISSITRDVFPWPGNALIFLRLNDNALQTLPDDLFDEMLGLRRIYLDNNKLETIPERVWTPVWGDLEILDFRGNLLNCNSTSVDWISDLKAPLHLYGSC</sequence>
<keyword evidence="8" id="KW-1133">Transmembrane helix</keyword>
<dbReference type="Gene3D" id="3.80.10.10">
    <property type="entry name" value="Ribonuclease Inhibitor"/>
    <property type="match status" value="2"/>
</dbReference>
<keyword evidence="7" id="KW-0967">Endosome</keyword>
<evidence type="ECO:0000256" key="8">
    <source>
        <dbReference type="ARBA" id="ARBA00022989"/>
    </source>
</evidence>
<comment type="subcellular location">
    <subcellularLocation>
        <location evidence="1">Endosome</location>
    </subcellularLocation>
    <subcellularLocation>
        <location evidence="2">Membrane</location>
    </subcellularLocation>
</comment>
<evidence type="ECO:0000256" key="3">
    <source>
        <dbReference type="ARBA" id="ARBA00022614"/>
    </source>
</evidence>
<organism evidence="13 14">
    <name type="scientific">Nephila pilipes</name>
    <name type="common">Giant wood spider</name>
    <name type="synonym">Nephila maculata</name>
    <dbReference type="NCBI Taxonomy" id="299642"/>
    <lineage>
        <taxon>Eukaryota</taxon>
        <taxon>Metazoa</taxon>
        <taxon>Ecdysozoa</taxon>
        <taxon>Arthropoda</taxon>
        <taxon>Chelicerata</taxon>
        <taxon>Arachnida</taxon>
        <taxon>Araneae</taxon>
        <taxon>Araneomorphae</taxon>
        <taxon>Entelegynae</taxon>
        <taxon>Araneoidea</taxon>
        <taxon>Nephilidae</taxon>
        <taxon>Nephila</taxon>
    </lineage>
</organism>
<dbReference type="InterPro" id="IPR032675">
    <property type="entry name" value="LRR_dom_sf"/>
</dbReference>
<dbReference type="GO" id="GO:0007249">
    <property type="term" value="P:canonical NF-kappaB signal transduction"/>
    <property type="evidence" value="ECO:0007669"/>
    <property type="project" value="TreeGrafter"/>
</dbReference>
<dbReference type="OrthoDB" id="2013775at2759"/>
<evidence type="ECO:0000256" key="11">
    <source>
        <dbReference type="ARBA" id="ARBA00023180"/>
    </source>
</evidence>
<keyword evidence="6" id="KW-0677">Repeat</keyword>
<feature type="signal peptide" evidence="12">
    <location>
        <begin position="1"/>
        <end position="23"/>
    </location>
</feature>
<accession>A0A8X6NEU3</accession>
<evidence type="ECO:0000256" key="4">
    <source>
        <dbReference type="ARBA" id="ARBA00022692"/>
    </source>
</evidence>
<dbReference type="SMART" id="SM00369">
    <property type="entry name" value="LRR_TYP"/>
    <property type="match status" value="5"/>
</dbReference>
<dbReference type="GO" id="GO:0002224">
    <property type="term" value="P:toll-like receptor signaling pathway"/>
    <property type="evidence" value="ECO:0007669"/>
    <property type="project" value="TreeGrafter"/>
</dbReference>
<proteinExistence type="predicted"/>
<dbReference type="GO" id="GO:0032755">
    <property type="term" value="P:positive regulation of interleukin-6 production"/>
    <property type="evidence" value="ECO:0007669"/>
    <property type="project" value="TreeGrafter"/>
</dbReference>
<reference evidence="13" key="1">
    <citation type="submission" date="2020-08" db="EMBL/GenBank/DDBJ databases">
        <title>Multicomponent nature underlies the extraordinary mechanical properties of spider dragline silk.</title>
        <authorList>
            <person name="Kono N."/>
            <person name="Nakamura H."/>
            <person name="Mori M."/>
            <person name="Yoshida Y."/>
            <person name="Ohtoshi R."/>
            <person name="Malay A.D."/>
            <person name="Moran D.A.P."/>
            <person name="Tomita M."/>
            <person name="Numata K."/>
            <person name="Arakawa K."/>
        </authorList>
    </citation>
    <scope>NUCLEOTIDE SEQUENCE</scope>
</reference>
<evidence type="ECO:0000256" key="6">
    <source>
        <dbReference type="ARBA" id="ARBA00022737"/>
    </source>
</evidence>
<evidence type="ECO:0000256" key="5">
    <source>
        <dbReference type="ARBA" id="ARBA00022729"/>
    </source>
</evidence>
<name>A0A8X6NEU3_NEPPI</name>
<dbReference type="GO" id="GO:0038187">
    <property type="term" value="F:pattern recognition receptor activity"/>
    <property type="evidence" value="ECO:0007669"/>
    <property type="project" value="TreeGrafter"/>
</dbReference>
<evidence type="ECO:0000313" key="13">
    <source>
        <dbReference type="EMBL" id="GFT11290.1"/>
    </source>
</evidence>
<keyword evidence="10" id="KW-0675">Receptor</keyword>
<evidence type="ECO:0000256" key="7">
    <source>
        <dbReference type="ARBA" id="ARBA00022753"/>
    </source>
</evidence>